<name>A0A8S1P3Q5_9CILI</name>
<keyword evidence="2" id="KW-1185">Reference proteome</keyword>
<accession>A0A8S1P3Q5</accession>
<dbReference type="EMBL" id="CAJJDN010000068">
    <property type="protein sequence ID" value="CAD8097465.1"/>
    <property type="molecule type" value="Genomic_DNA"/>
</dbReference>
<sequence>MIIILVLILEDEQMDYFIQLQNQNQNVFSLNHVKNHFFHFYHFQSSYYKVIKQYQENLISKYQKNYYSILQIVQEQIQNFKLIQNQKNLIQFLKFMRNRHFIHQKDLQVSQKIIQIIMSMKYTLIVNVDNYLDSSLQPLLSQANNRDNDVSQYFLQPNILIGPVSQRDCILY</sequence>
<dbReference type="AlphaFoldDB" id="A0A8S1P3Q5"/>
<organism evidence="1 2">
    <name type="scientific">Paramecium sonneborni</name>
    <dbReference type="NCBI Taxonomy" id="65129"/>
    <lineage>
        <taxon>Eukaryota</taxon>
        <taxon>Sar</taxon>
        <taxon>Alveolata</taxon>
        <taxon>Ciliophora</taxon>
        <taxon>Intramacronucleata</taxon>
        <taxon>Oligohymenophorea</taxon>
        <taxon>Peniculida</taxon>
        <taxon>Parameciidae</taxon>
        <taxon>Paramecium</taxon>
    </lineage>
</organism>
<comment type="caution">
    <text evidence="1">The sequence shown here is derived from an EMBL/GenBank/DDBJ whole genome shotgun (WGS) entry which is preliminary data.</text>
</comment>
<dbReference type="Proteomes" id="UP000692954">
    <property type="component" value="Unassembled WGS sequence"/>
</dbReference>
<evidence type="ECO:0000313" key="1">
    <source>
        <dbReference type="EMBL" id="CAD8097465.1"/>
    </source>
</evidence>
<evidence type="ECO:0000313" key="2">
    <source>
        <dbReference type="Proteomes" id="UP000692954"/>
    </source>
</evidence>
<gene>
    <name evidence="1" type="ORF">PSON_ATCC_30995.1.T0680162</name>
</gene>
<protein>
    <submittedName>
        <fullName evidence="1">Uncharacterized protein</fullName>
    </submittedName>
</protein>
<reference evidence="1" key="1">
    <citation type="submission" date="2021-01" db="EMBL/GenBank/DDBJ databases">
        <authorList>
            <consortium name="Genoscope - CEA"/>
            <person name="William W."/>
        </authorList>
    </citation>
    <scope>NUCLEOTIDE SEQUENCE</scope>
</reference>
<proteinExistence type="predicted"/>